<protein>
    <recommendedName>
        <fullName evidence="4">Ig-like domain-containing protein</fullName>
    </recommendedName>
</protein>
<dbReference type="InterPro" id="IPR007110">
    <property type="entry name" value="Ig-like_dom"/>
</dbReference>
<gene>
    <name evidence="5" type="ORF">scyTo_0004487</name>
</gene>
<dbReference type="Proteomes" id="UP000288216">
    <property type="component" value="Unassembled WGS sequence"/>
</dbReference>
<comment type="caution">
    <text evidence="5">The sequence shown here is derived from an EMBL/GenBank/DDBJ whole genome shotgun (WGS) entry which is preliminary data.</text>
</comment>
<dbReference type="PANTHER" id="PTHR23268">
    <property type="entry name" value="T-CELL RECEPTOR BETA CHAIN"/>
    <property type="match status" value="1"/>
</dbReference>
<dbReference type="GO" id="GO:0005886">
    <property type="term" value="C:plasma membrane"/>
    <property type="evidence" value="ECO:0007669"/>
    <property type="project" value="TreeGrafter"/>
</dbReference>
<dbReference type="Pfam" id="PF07686">
    <property type="entry name" value="V-set"/>
    <property type="match status" value="1"/>
</dbReference>
<dbReference type="InterPro" id="IPR013106">
    <property type="entry name" value="Ig_V-set"/>
</dbReference>
<dbReference type="AlphaFoldDB" id="A0A401NSJ4"/>
<keyword evidence="2" id="KW-0391">Immunity</keyword>
<dbReference type="InterPro" id="IPR036179">
    <property type="entry name" value="Ig-like_dom_sf"/>
</dbReference>
<feature type="chain" id="PRO_5019101627" description="Ig-like domain-containing protein" evidence="3">
    <location>
        <begin position="21"/>
        <end position="186"/>
    </location>
</feature>
<keyword evidence="6" id="KW-1185">Reference proteome</keyword>
<accession>A0A401NSJ4</accession>
<dbReference type="Gene3D" id="2.60.40.10">
    <property type="entry name" value="Immunoglobulins"/>
    <property type="match status" value="1"/>
</dbReference>
<evidence type="ECO:0000313" key="5">
    <source>
        <dbReference type="EMBL" id="GCB63845.1"/>
    </source>
</evidence>
<feature type="domain" description="Ig-like" evidence="4">
    <location>
        <begin position="15"/>
        <end position="133"/>
    </location>
</feature>
<dbReference type="InterPro" id="IPR013783">
    <property type="entry name" value="Ig-like_fold"/>
</dbReference>
<dbReference type="SUPFAM" id="SSF48726">
    <property type="entry name" value="Immunoglobulin"/>
    <property type="match status" value="1"/>
</dbReference>
<organism evidence="5 6">
    <name type="scientific">Scyliorhinus torazame</name>
    <name type="common">Cloudy catshark</name>
    <name type="synonym">Catulus torazame</name>
    <dbReference type="NCBI Taxonomy" id="75743"/>
    <lineage>
        <taxon>Eukaryota</taxon>
        <taxon>Metazoa</taxon>
        <taxon>Chordata</taxon>
        <taxon>Craniata</taxon>
        <taxon>Vertebrata</taxon>
        <taxon>Chondrichthyes</taxon>
        <taxon>Elasmobranchii</taxon>
        <taxon>Galeomorphii</taxon>
        <taxon>Galeoidea</taxon>
        <taxon>Carcharhiniformes</taxon>
        <taxon>Scyliorhinidae</taxon>
        <taxon>Scyliorhinus</taxon>
    </lineage>
</organism>
<dbReference type="OMA" id="CEYLPLR"/>
<evidence type="ECO:0000259" key="4">
    <source>
        <dbReference type="PROSITE" id="PS50835"/>
    </source>
</evidence>
<keyword evidence="1 3" id="KW-0732">Signal</keyword>
<dbReference type="GO" id="GO:0007166">
    <property type="term" value="P:cell surface receptor signaling pathway"/>
    <property type="evidence" value="ECO:0007669"/>
    <property type="project" value="TreeGrafter"/>
</dbReference>
<reference evidence="5 6" key="1">
    <citation type="journal article" date="2018" name="Nat. Ecol. Evol.">
        <title>Shark genomes provide insights into elasmobranch evolution and the origin of vertebrates.</title>
        <authorList>
            <person name="Hara Y"/>
            <person name="Yamaguchi K"/>
            <person name="Onimaru K"/>
            <person name="Kadota M"/>
            <person name="Koyanagi M"/>
            <person name="Keeley SD"/>
            <person name="Tatsumi K"/>
            <person name="Tanaka K"/>
            <person name="Motone F"/>
            <person name="Kageyama Y"/>
            <person name="Nozu R"/>
            <person name="Adachi N"/>
            <person name="Nishimura O"/>
            <person name="Nakagawa R"/>
            <person name="Tanegashima C"/>
            <person name="Kiyatake I"/>
            <person name="Matsumoto R"/>
            <person name="Murakumo K"/>
            <person name="Nishida K"/>
            <person name="Terakita A"/>
            <person name="Kuratani S"/>
            <person name="Sato K"/>
            <person name="Hyodo S Kuraku.S."/>
        </authorList>
    </citation>
    <scope>NUCLEOTIDE SEQUENCE [LARGE SCALE GENOMIC DNA]</scope>
</reference>
<dbReference type="PROSITE" id="PS50835">
    <property type="entry name" value="IG_LIKE"/>
    <property type="match status" value="1"/>
</dbReference>
<dbReference type="InterPro" id="IPR050413">
    <property type="entry name" value="TCR_beta_variable"/>
</dbReference>
<evidence type="ECO:0000256" key="2">
    <source>
        <dbReference type="ARBA" id="ARBA00022859"/>
    </source>
</evidence>
<dbReference type="GO" id="GO:0002376">
    <property type="term" value="P:immune system process"/>
    <property type="evidence" value="ECO:0007669"/>
    <property type="project" value="UniProtKB-KW"/>
</dbReference>
<feature type="signal peptide" evidence="3">
    <location>
        <begin position="1"/>
        <end position="20"/>
    </location>
</feature>
<name>A0A401NSJ4_SCYTO</name>
<dbReference type="OrthoDB" id="9049585at2759"/>
<evidence type="ECO:0000313" key="6">
    <source>
        <dbReference type="Proteomes" id="UP000288216"/>
    </source>
</evidence>
<evidence type="ECO:0000256" key="1">
    <source>
        <dbReference type="ARBA" id="ARBA00022729"/>
    </source>
</evidence>
<dbReference type="STRING" id="75743.A0A401NSJ4"/>
<proteinExistence type="predicted"/>
<sequence>MKLVSLLIILWSSFPRKTRADVIQQWPTLMAANQGEAPELSCFQTDGSKNVMLWYRQDVDEGLRLMGYSINGIAASYEENFENKILILRPELKKSILRILTAKAADSAVYYCASSEHRAEDCGGANTKTSPVNNWGFAIVRNIFRGGETEARGAIEPLTAHPKNESLLFESFDRICEYLPLRVFPR</sequence>
<dbReference type="EMBL" id="BFAA01001335">
    <property type="protein sequence ID" value="GCB63845.1"/>
    <property type="molecule type" value="Genomic_DNA"/>
</dbReference>
<evidence type="ECO:0000256" key="3">
    <source>
        <dbReference type="SAM" id="SignalP"/>
    </source>
</evidence>